<dbReference type="AlphaFoldDB" id="A0A4Z2FWX9"/>
<sequence length="131" mass="13868">MADDSWVRVVLWAEAFFGKDLLDKSKQSRQQGVESGLLEEGQSQVKRKHLAAGFLDPSSDPLLSASAASLPTRAAAAQTSEEPLVDLSDVLNTDADILGMLGKQGSDSGLDFCPFQVDSSPPPFGKGALAY</sequence>
<dbReference type="EMBL" id="SRLO01000824">
    <property type="protein sequence ID" value="TNN45798.1"/>
    <property type="molecule type" value="Genomic_DNA"/>
</dbReference>
<protein>
    <submittedName>
        <fullName evidence="1">Histone-lysine N-methyltransferase 2C</fullName>
    </submittedName>
</protein>
<evidence type="ECO:0000313" key="1">
    <source>
        <dbReference type="EMBL" id="TNN45798.1"/>
    </source>
</evidence>
<name>A0A4Z2FWX9_9TELE</name>
<organism evidence="1 2">
    <name type="scientific">Liparis tanakae</name>
    <name type="common">Tanaka's snailfish</name>
    <dbReference type="NCBI Taxonomy" id="230148"/>
    <lineage>
        <taxon>Eukaryota</taxon>
        <taxon>Metazoa</taxon>
        <taxon>Chordata</taxon>
        <taxon>Craniata</taxon>
        <taxon>Vertebrata</taxon>
        <taxon>Euteleostomi</taxon>
        <taxon>Actinopterygii</taxon>
        <taxon>Neopterygii</taxon>
        <taxon>Teleostei</taxon>
        <taxon>Neoteleostei</taxon>
        <taxon>Acanthomorphata</taxon>
        <taxon>Eupercaria</taxon>
        <taxon>Perciformes</taxon>
        <taxon>Cottioidei</taxon>
        <taxon>Cottales</taxon>
        <taxon>Liparidae</taxon>
        <taxon>Liparis</taxon>
    </lineage>
</organism>
<dbReference type="GO" id="GO:0032259">
    <property type="term" value="P:methylation"/>
    <property type="evidence" value="ECO:0007669"/>
    <property type="project" value="UniProtKB-KW"/>
</dbReference>
<dbReference type="Proteomes" id="UP000314294">
    <property type="component" value="Unassembled WGS sequence"/>
</dbReference>
<keyword evidence="1" id="KW-0489">Methyltransferase</keyword>
<keyword evidence="1" id="KW-0808">Transferase</keyword>
<gene>
    <name evidence="1" type="primary">KMT2C_6</name>
    <name evidence="1" type="ORF">EYF80_044008</name>
</gene>
<keyword evidence="2" id="KW-1185">Reference proteome</keyword>
<evidence type="ECO:0000313" key="2">
    <source>
        <dbReference type="Proteomes" id="UP000314294"/>
    </source>
</evidence>
<dbReference type="GO" id="GO:0008168">
    <property type="term" value="F:methyltransferase activity"/>
    <property type="evidence" value="ECO:0007669"/>
    <property type="project" value="UniProtKB-KW"/>
</dbReference>
<accession>A0A4Z2FWX9</accession>
<proteinExistence type="predicted"/>
<comment type="caution">
    <text evidence="1">The sequence shown here is derived from an EMBL/GenBank/DDBJ whole genome shotgun (WGS) entry which is preliminary data.</text>
</comment>
<reference evidence="1 2" key="1">
    <citation type="submission" date="2019-03" db="EMBL/GenBank/DDBJ databases">
        <title>First draft genome of Liparis tanakae, snailfish: a comprehensive survey of snailfish specific genes.</title>
        <authorList>
            <person name="Kim W."/>
            <person name="Song I."/>
            <person name="Jeong J.-H."/>
            <person name="Kim D."/>
            <person name="Kim S."/>
            <person name="Ryu S."/>
            <person name="Song J.Y."/>
            <person name="Lee S.K."/>
        </authorList>
    </citation>
    <scope>NUCLEOTIDE SEQUENCE [LARGE SCALE GENOMIC DNA]</scope>
    <source>
        <tissue evidence="1">Muscle</tissue>
    </source>
</reference>